<dbReference type="AlphaFoldDB" id="A0A7V8NMT6"/>
<dbReference type="EMBL" id="JACDQQ010000296">
    <property type="protein sequence ID" value="MBA0083935.1"/>
    <property type="molecule type" value="Genomic_DNA"/>
</dbReference>
<gene>
    <name evidence="3" type="ORF">HRJ53_02970</name>
</gene>
<protein>
    <recommendedName>
        <fullName evidence="5">NHL repeat containing protein</fullName>
    </recommendedName>
</protein>
<name>A0A7V8NMT6_9BACT</name>
<feature type="non-terminal residue" evidence="3">
    <location>
        <position position="354"/>
    </location>
</feature>
<keyword evidence="4" id="KW-1185">Reference proteome</keyword>
<keyword evidence="1" id="KW-0732">Signal</keyword>
<keyword evidence="2" id="KW-0325">Glycoprotein</keyword>
<dbReference type="PANTHER" id="PTHR10680">
    <property type="entry name" value="PEPTIDYL-GLYCINE ALPHA-AMIDATING MONOOXYGENASE"/>
    <property type="match status" value="1"/>
</dbReference>
<proteinExistence type="predicted"/>
<evidence type="ECO:0000256" key="1">
    <source>
        <dbReference type="ARBA" id="ARBA00022729"/>
    </source>
</evidence>
<dbReference type="SUPFAM" id="SSF101898">
    <property type="entry name" value="NHL repeat"/>
    <property type="match status" value="1"/>
</dbReference>
<reference evidence="3" key="1">
    <citation type="submission" date="2020-06" db="EMBL/GenBank/DDBJ databases">
        <title>Legume-microbial interactions unlock mineral nutrients during tropical forest succession.</title>
        <authorList>
            <person name="Epihov D.Z."/>
        </authorList>
    </citation>
    <scope>NUCLEOTIDE SEQUENCE [LARGE SCALE GENOMIC DNA]</scope>
    <source>
        <strain evidence="3">Pan2503</strain>
    </source>
</reference>
<evidence type="ECO:0000313" key="4">
    <source>
        <dbReference type="Proteomes" id="UP000567293"/>
    </source>
</evidence>
<evidence type="ECO:0000256" key="2">
    <source>
        <dbReference type="ARBA" id="ARBA00023180"/>
    </source>
</evidence>
<comment type="caution">
    <text evidence="3">The sequence shown here is derived from an EMBL/GenBank/DDBJ whole genome shotgun (WGS) entry which is preliminary data.</text>
</comment>
<sequence>MVELGQKHKFVFGMALVAGILGLGVGQAVLQHKAEAQGSSVTAPMFEVDPLWPKPLPNNWLLGWTIGAWVDEQDHLWIIHRGAGGLHNNERGAELTPPIAECCRTAPPILVFDPDGNLVRSWGGPGPGYEWPQSNHGIHVDYKGNVWIGGNGEKDAHLLKFTKDGKFLLQVGGSGKNAGSNDLENFGRVAKIWVDPKTNEAYIADGYLNKRVAVIDADTGKMKRYWGAYGNRPDDTNLGPYDPSAPPAQQFRNPVHCVERSNDGLVYVCDRANDRLQVFASDGTFVKEAFYAKNTRGAGSVWDITFSKDPEQKFLLLADGQNERIRVIVRETLEEITSFGDGGRQPGQFYGVHS</sequence>
<dbReference type="InterPro" id="IPR011042">
    <property type="entry name" value="6-blade_b-propeller_TolB-like"/>
</dbReference>
<evidence type="ECO:0000313" key="3">
    <source>
        <dbReference type="EMBL" id="MBA0083935.1"/>
    </source>
</evidence>
<evidence type="ECO:0008006" key="5">
    <source>
        <dbReference type="Google" id="ProtNLM"/>
    </source>
</evidence>
<dbReference type="Gene3D" id="2.120.10.30">
    <property type="entry name" value="TolB, C-terminal domain"/>
    <property type="match status" value="1"/>
</dbReference>
<organism evidence="3 4">
    <name type="scientific">Candidatus Acidiferrum panamense</name>
    <dbReference type="NCBI Taxonomy" id="2741543"/>
    <lineage>
        <taxon>Bacteria</taxon>
        <taxon>Pseudomonadati</taxon>
        <taxon>Acidobacteriota</taxon>
        <taxon>Terriglobia</taxon>
        <taxon>Candidatus Acidiferrales</taxon>
        <taxon>Candidatus Acidiferrum</taxon>
    </lineage>
</organism>
<dbReference type="Proteomes" id="UP000567293">
    <property type="component" value="Unassembled WGS sequence"/>
</dbReference>
<accession>A0A7V8NMT6</accession>